<keyword evidence="2" id="KW-0732">Signal</keyword>
<proteinExistence type="inferred from homology"/>
<dbReference type="PANTHER" id="PTHR11803">
    <property type="entry name" value="2-IMINOBUTANOATE/2-IMINOPROPANOATE DEAMINASE RIDA"/>
    <property type="match status" value="1"/>
</dbReference>
<dbReference type="PANTHER" id="PTHR11803:SF58">
    <property type="entry name" value="PROTEIN HMF1-RELATED"/>
    <property type="match status" value="1"/>
</dbReference>
<reference evidence="3" key="1">
    <citation type="submission" date="2019-07" db="EMBL/GenBank/DDBJ databases">
        <authorList>
            <person name="Weber M."/>
            <person name="Kostadinov I."/>
            <person name="Kostadinov D I."/>
        </authorList>
    </citation>
    <scope>NUCLEOTIDE SEQUENCE</scope>
    <source>
        <strain evidence="3">Gfbio:sag-sample-m06:053724c1-46a9-4a36-b237-ea2bf867836b</strain>
    </source>
</reference>
<comment type="similarity">
    <text evidence="1">Belongs to the RutC family.</text>
</comment>
<organism evidence="3">
    <name type="scientific">uncultured Woeseiaceae bacterium</name>
    <dbReference type="NCBI Taxonomy" id="1983305"/>
    <lineage>
        <taxon>Bacteria</taxon>
        <taxon>Pseudomonadati</taxon>
        <taxon>Pseudomonadota</taxon>
        <taxon>Gammaproteobacteria</taxon>
        <taxon>Woeseiales</taxon>
        <taxon>Woeseiaceae</taxon>
        <taxon>environmental samples</taxon>
    </lineage>
</organism>
<protein>
    <submittedName>
        <fullName evidence="3">Enamine/imine deaminase (Modular protein)</fullName>
        <ecNumber evidence="3">3.5.4.-</ecNumber>
    </submittedName>
</protein>
<evidence type="ECO:0000256" key="2">
    <source>
        <dbReference type="SAM" id="SignalP"/>
    </source>
</evidence>
<keyword evidence="3" id="KW-0378">Hydrolase</keyword>
<dbReference type="InterPro" id="IPR035959">
    <property type="entry name" value="RutC-like_sf"/>
</dbReference>
<dbReference type="Pfam" id="PF01042">
    <property type="entry name" value="Ribonuc_L-PSP"/>
    <property type="match status" value="1"/>
</dbReference>
<sequence>MIMKFLSIVIALLCAANAGAQNIERTNPEGMTQPTAYSHLVKVDNLLFIAGQVALDGDGNVVGEGDMSTQVRQVLENLQNVLASAGANFSNVVKVNIFTTDIDSFLESSAVRREYFGDHPPTSTLVQIERLARPVFLVEIEAIAIAPE</sequence>
<dbReference type="EC" id="3.5.4.-" evidence="3"/>
<feature type="signal peptide" evidence="2">
    <location>
        <begin position="1"/>
        <end position="20"/>
    </location>
</feature>
<evidence type="ECO:0000256" key="1">
    <source>
        <dbReference type="ARBA" id="ARBA00010552"/>
    </source>
</evidence>
<dbReference type="Gene3D" id="3.30.1330.40">
    <property type="entry name" value="RutC-like"/>
    <property type="match status" value="1"/>
</dbReference>
<name>A0A7D9H6X7_9GAMM</name>
<dbReference type="CDD" id="cd00448">
    <property type="entry name" value="YjgF_YER057c_UK114_family"/>
    <property type="match status" value="1"/>
</dbReference>
<dbReference type="GO" id="GO:0005829">
    <property type="term" value="C:cytosol"/>
    <property type="evidence" value="ECO:0007669"/>
    <property type="project" value="TreeGrafter"/>
</dbReference>
<dbReference type="SUPFAM" id="SSF55298">
    <property type="entry name" value="YjgF-like"/>
    <property type="match status" value="1"/>
</dbReference>
<evidence type="ECO:0000313" key="3">
    <source>
        <dbReference type="EMBL" id="VUX56394.1"/>
    </source>
</evidence>
<gene>
    <name evidence="3" type="ORF">JTBM06_V1_790002</name>
</gene>
<dbReference type="AlphaFoldDB" id="A0A7D9H6X7"/>
<feature type="chain" id="PRO_5027609868" evidence="2">
    <location>
        <begin position="21"/>
        <end position="148"/>
    </location>
</feature>
<accession>A0A7D9H6X7</accession>
<dbReference type="GO" id="GO:0019239">
    <property type="term" value="F:deaminase activity"/>
    <property type="evidence" value="ECO:0007669"/>
    <property type="project" value="TreeGrafter"/>
</dbReference>
<dbReference type="InterPro" id="IPR006175">
    <property type="entry name" value="YjgF/YER057c/UK114"/>
</dbReference>
<dbReference type="EMBL" id="LR633967">
    <property type="protein sequence ID" value="VUX56394.1"/>
    <property type="molecule type" value="Genomic_DNA"/>
</dbReference>